<reference evidence="1 2" key="1">
    <citation type="submission" date="2016-07" db="EMBL/GenBank/DDBJ databases">
        <title>Pervasive Adenine N6-methylation of Active Genes in Fungi.</title>
        <authorList>
            <consortium name="DOE Joint Genome Institute"/>
            <person name="Mondo S.J."/>
            <person name="Dannebaum R.O."/>
            <person name="Kuo R.C."/>
            <person name="Labutti K."/>
            <person name="Haridas S."/>
            <person name="Kuo A."/>
            <person name="Salamov A."/>
            <person name="Ahrendt S.R."/>
            <person name="Lipzen A."/>
            <person name="Sullivan W."/>
            <person name="Andreopoulos W.B."/>
            <person name="Clum A."/>
            <person name="Lindquist E."/>
            <person name="Daum C."/>
            <person name="Ramamoorthy G.K."/>
            <person name="Gryganskyi A."/>
            <person name="Culley D."/>
            <person name="Magnuson J.K."/>
            <person name="James T.Y."/>
            <person name="O'Malley M.A."/>
            <person name="Stajich J.E."/>
            <person name="Spatafora J.W."/>
            <person name="Visel A."/>
            <person name="Grigoriev I.V."/>
        </authorList>
    </citation>
    <scope>NUCLEOTIDE SEQUENCE [LARGE SCALE GENOMIC DNA]</scope>
    <source>
        <strain evidence="1 2">CBS 115471</strain>
    </source>
</reference>
<sequence length="162" mass="18075">MISGSQVTKNLSPSKSPPDMRSALGLLPWVENTMQSTKSPENSGMSTALNFCRSPGCRHGFLVTITSVFLMVRPTPSPSWVIRTKHSPSLSMPDRPFLLVGSHTPKRSRDLGMRIRHRCSSRLFSIFVYSCRTKPPSVELTDSMPSIRSFSARSILSQYDKN</sequence>
<evidence type="ECO:0000313" key="2">
    <source>
        <dbReference type="Proteomes" id="UP000193144"/>
    </source>
</evidence>
<proteinExistence type="predicted"/>
<dbReference type="AlphaFoldDB" id="A0A1Y1ZD02"/>
<name>A0A1Y1ZD02_9PLEO</name>
<dbReference type="EMBL" id="MCFA01000104">
    <property type="protein sequence ID" value="ORY08044.1"/>
    <property type="molecule type" value="Genomic_DNA"/>
</dbReference>
<gene>
    <name evidence="1" type="ORF">BCR34DRAFT_570146</name>
</gene>
<keyword evidence="2" id="KW-1185">Reference proteome</keyword>
<dbReference type="Proteomes" id="UP000193144">
    <property type="component" value="Unassembled WGS sequence"/>
</dbReference>
<evidence type="ECO:0000313" key="1">
    <source>
        <dbReference type="EMBL" id="ORY08044.1"/>
    </source>
</evidence>
<organism evidence="1 2">
    <name type="scientific">Clohesyomyces aquaticus</name>
    <dbReference type="NCBI Taxonomy" id="1231657"/>
    <lineage>
        <taxon>Eukaryota</taxon>
        <taxon>Fungi</taxon>
        <taxon>Dikarya</taxon>
        <taxon>Ascomycota</taxon>
        <taxon>Pezizomycotina</taxon>
        <taxon>Dothideomycetes</taxon>
        <taxon>Pleosporomycetidae</taxon>
        <taxon>Pleosporales</taxon>
        <taxon>Lindgomycetaceae</taxon>
        <taxon>Clohesyomyces</taxon>
    </lineage>
</organism>
<accession>A0A1Y1ZD02</accession>
<comment type="caution">
    <text evidence="1">The sequence shown here is derived from an EMBL/GenBank/DDBJ whole genome shotgun (WGS) entry which is preliminary data.</text>
</comment>
<protein>
    <submittedName>
        <fullName evidence="1">Uncharacterized protein</fullName>
    </submittedName>
</protein>